<keyword evidence="7" id="KW-1185">Reference proteome</keyword>
<dbReference type="PATRIC" id="fig|1618207.4.peg.154"/>
<evidence type="ECO:0000256" key="5">
    <source>
        <dbReference type="SAM" id="MobiDB-lite"/>
    </source>
</evidence>
<dbReference type="InterPro" id="IPR015424">
    <property type="entry name" value="PyrdxlP-dep_Trfase"/>
</dbReference>
<proteinExistence type="inferred from homology"/>
<evidence type="ECO:0008006" key="8">
    <source>
        <dbReference type="Google" id="ProtNLM"/>
    </source>
</evidence>
<dbReference type="CDD" id="cd00610">
    <property type="entry name" value="OAT_like"/>
    <property type="match status" value="1"/>
</dbReference>
<sequence>METTSQQAVQSAEAQVRSDDRNHVFHSWSAQALIDPLPVAGGAGSTFWDYSGKKYLDFSSQLVNLNLGHQHPRLVEAIKRQADRLATIQPAFANDVRGELARLLAERAPGSLNKVFFTNGGADANEHAVRMARHHTGRRKILAAYRSYHGGTTTAMSLTGEPRRWANDPGDASVVHFFGPYPYRSAFHASSAAEETQRALEHLESVIQLEGPGTIAGVILETVVGTNGVLIPPPGYLKGVREICDRYNLVYIADEVMVGFGRIGEWFAVDAFDVVPDLLTFAKGVNSGYVPLGGVLISDAIAETFANRAYPGGLTYSGHPLACAVGVETMHVFEDEQIVQRVRDLGERVVRPELERWQREHPSVGEIRGRGLFWAVELVKDQSSREPLVPFNASGEAAAPMNAVAAACKAEGLWPFTHFNRVHVAPPLVISEEELRRGLDIIDRALVQADALVTG</sequence>
<evidence type="ECO:0000313" key="6">
    <source>
        <dbReference type="EMBL" id="AJT42753.1"/>
    </source>
</evidence>
<dbReference type="PROSITE" id="PS00600">
    <property type="entry name" value="AA_TRANSFER_CLASS_3"/>
    <property type="match status" value="1"/>
</dbReference>
<dbReference type="AlphaFoldDB" id="A0A0D4C2C2"/>
<evidence type="ECO:0000313" key="7">
    <source>
        <dbReference type="Proteomes" id="UP000061839"/>
    </source>
</evidence>
<dbReference type="Gene3D" id="3.90.1150.10">
    <property type="entry name" value="Aspartate Aminotransferase, domain 1"/>
    <property type="match status" value="1"/>
</dbReference>
<dbReference type="Gene3D" id="3.40.640.10">
    <property type="entry name" value="Type I PLP-dependent aspartate aminotransferase-like (Major domain)"/>
    <property type="match status" value="1"/>
</dbReference>
<dbReference type="Pfam" id="PF00202">
    <property type="entry name" value="Aminotran_3"/>
    <property type="match status" value="1"/>
</dbReference>
<dbReference type="KEGG" id="ari:UM93_00740"/>
<evidence type="ECO:0000256" key="1">
    <source>
        <dbReference type="ARBA" id="ARBA00001933"/>
    </source>
</evidence>
<dbReference type="SUPFAM" id="SSF53383">
    <property type="entry name" value="PLP-dependent transferases"/>
    <property type="match status" value="1"/>
</dbReference>
<evidence type="ECO:0000256" key="2">
    <source>
        <dbReference type="ARBA" id="ARBA00008954"/>
    </source>
</evidence>
<dbReference type="STRING" id="1618207.UM93_00740"/>
<name>A0A0D4C2C2_9MICC</name>
<dbReference type="HOGENOM" id="CLU_016922_4_0_11"/>
<dbReference type="InterPro" id="IPR005814">
    <property type="entry name" value="Aminotrans_3"/>
</dbReference>
<feature type="region of interest" description="Disordered" evidence="5">
    <location>
        <begin position="1"/>
        <end position="20"/>
    </location>
</feature>
<dbReference type="FunFam" id="3.40.640.10:FF:000004">
    <property type="entry name" value="Acetylornithine aminotransferase"/>
    <property type="match status" value="1"/>
</dbReference>
<dbReference type="PANTHER" id="PTHR43094:SF1">
    <property type="entry name" value="AMINOTRANSFERASE CLASS-III"/>
    <property type="match status" value="1"/>
</dbReference>
<dbReference type="PANTHER" id="PTHR43094">
    <property type="entry name" value="AMINOTRANSFERASE"/>
    <property type="match status" value="1"/>
</dbReference>
<dbReference type="GO" id="GO:0008483">
    <property type="term" value="F:transaminase activity"/>
    <property type="evidence" value="ECO:0007669"/>
    <property type="project" value="InterPro"/>
</dbReference>
<comment type="similarity">
    <text evidence="2 4">Belongs to the class-III pyridoxal-phosphate-dependent aminotransferase family.</text>
</comment>
<dbReference type="NCBIfam" id="NF004718">
    <property type="entry name" value="PRK06062.1"/>
    <property type="match status" value="1"/>
</dbReference>
<protein>
    <recommendedName>
        <fullName evidence="8">Aspartate aminotransferase family protein</fullName>
    </recommendedName>
</protein>
<organism evidence="6 7">
    <name type="scientific">Psychromicrobium lacuslunae</name>
    <dbReference type="NCBI Taxonomy" id="1618207"/>
    <lineage>
        <taxon>Bacteria</taxon>
        <taxon>Bacillati</taxon>
        <taxon>Actinomycetota</taxon>
        <taxon>Actinomycetes</taxon>
        <taxon>Micrococcales</taxon>
        <taxon>Micrococcaceae</taxon>
        <taxon>Psychromicrobium</taxon>
    </lineage>
</organism>
<accession>A0A0D4C2C2</accession>
<dbReference type="InterPro" id="IPR015422">
    <property type="entry name" value="PyrdxlP-dep_Trfase_small"/>
</dbReference>
<dbReference type="GO" id="GO:0030170">
    <property type="term" value="F:pyridoxal phosphate binding"/>
    <property type="evidence" value="ECO:0007669"/>
    <property type="project" value="InterPro"/>
</dbReference>
<dbReference type="GO" id="GO:0005829">
    <property type="term" value="C:cytosol"/>
    <property type="evidence" value="ECO:0007669"/>
    <property type="project" value="TreeGrafter"/>
</dbReference>
<reference evidence="6 7" key="1">
    <citation type="journal article" date="2015" name="Genome Announc.">
        <title>Complete Genome Sequencing of Protease-Producing Novel Arthrobacter sp. Strain IHBB 11108 Using PacBio Single-Molecule Real-Time Sequencing Technology.</title>
        <authorList>
            <person name="Kiran S."/>
            <person name="Swarnkar M.K."/>
            <person name="Pal M."/>
            <person name="Thakur R."/>
            <person name="Tewari R."/>
            <person name="Singh A.K."/>
            <person name="Gulati A."/>
        </authorList>
    </citation>
    <scope>NUCLEOTIDE SEQUENCE [LARGE SCALE GENOMIC DNA]</scope>
    <source>
        <strain evidence="6 7">IHBB 11108</strain>
    </source>
</reference>
<dbReference type="EMBL" id="CP011005">
    <property type="protein sequence ID" value="AJT42753.1"/>
    <property type="molecule type" value="Genomic_DNA"/>
</dbReference>
<keyword evidence="3 4" id="KW-0663">Pyridoxal phosphate</keyword>
<dbReference type="InterPro" id="IPR049704">
    <property type="entry name" value="Aminotrans_3_PPA_site"/>
</dbReference>
<evidence type="ECO:0000256" key="3">
    <source>
        <dbReference type="ARBA" id="ARBA00022898"/>
    </source>
</evidence>
<comment type="cofactor">
    <cofactor evidence="1">
        <name>pyridoxal 5'-phosphate</name>
        <dbReference type="ChEBI" id="CHEBI:597326"/>
    </cofactor>
</comment>
<dbReference type="InterPro" id="IPR015421">
    <property type="entry name" value="PyrdxlP-dep_Trfase_major"/>
</dbReference>
<feature type="compositionally biased region" description="Low complexity" evidence="5">
    <location>
        <begin position="1"/>
        <end position="15"/>
    </location>
</feature>
<gene>
    <name evidence="6" type="ORF">UM93_00740</name>
</gene>
<evidence type="ECO:0000256" key="4">
    <source>
        <dbReference type="RuleBase" id="RU003560"/>
    </source>
</evidence>
<dbReference type="Proteomes" id="UP000061839">
    <property type="component" value="Chromosome"/>
</dbReference>